<evidence type="ECO:0000313" key="2">
    <source>
        <dbReference type="Proteomes" id="UP000502502"/>
    </source>
</evidence>
<gene>
    <name evidence="1" type="ORF">G7078_05610</name>
</gene>
<organism evidence="1 2">
    <name type="scientific">Sphingomonas sinipercae</name>
    <dbReference type="NCBI Taxonomy" id="2714944"/>
    <lineage>
        <taxon>Bacteria</taxon>
        <taxon>Pseudomonadati</taxon>
        <taxon>Pseudomonadota</taxon>
        <taxon>Alphaproteobacteria</taxon>
        <taxon>Sphingomonadales</taxon>
        <taxon>Sphingomonadaceae</taxon>
        <taxon>Sphingomonas</taxon>
    </lineage>
</organism>
<dbReference type="AlphaFoldDB" id="A0A6G7ZN41"/>
<sequence>MKLYRINKLKRVGGPVIKSKDILARDAADAVSTAENSEDCPICDVLEAGKKVGAVT</sequence>
<dbReference type="EMBL" id="CP049871">
    <property type="protein sequence ID" value="QIL02316.1"/>
    <property type="molecule type" value="Genomic_DNA"/>
</dbReference>
<evidence type="ECO:0000313" key="1">
    <source>
        <dbReference type="EMBL" id="QIL02316.1"/>
    </source>
</evidence>
<protein>
    <submittedName>
        <fullName evidence="1">Uncharacterized protein</fullName>
    </submittedName>
</protein>
<name>A0A6G7ZN41_9SPHN</name>
<accession>A0A6G7ZN41</accession>
<dbReference type="KEGG" id="ssin:G7078_05610"/>
<reference evidence="1 2" key="1">
    <citation type="submission" date="2020-03" db="EMBL/GenBank/DDBJ databases">
        <title>Sphingomonas sp. nov., isolated from fish.</title>
        <authorList>
            <person name="Hyun D.-W."/>
            <person name="Bae J.-W."/>
        </authorList>
    </citation>
    <scope>NUCLEOTIDE SEQUENCE [LARGE SCALE GENOMIC DNA]</scope>
    <source>
        <strain evidence="1 2">HDW15C</strain>
    </source>
</reference>
<proteinExistence type="predicted"/>
<dbReference type="Proteomes" id="UP000502502">
    <property type="component" value="Chromosome"/>
</dbReference>
<keyword evidence="2" id="KW-1185">Reference proteome</keyword>
<dbReference type="RefSeq" id="WP_166093860.1">
    <property type="nucleotide sequence ID" value="NZ_CP049871.1"/>
</dbReference>